<evidence type="ECO:0000313" key="4">
    <source>
        <dbReference type="Proteomes" id="UP000050514"/>
    </source>
</evidence>
<evidence type="ECO:0000259" key="2">
    <source>
        <dbReference type="Pfam" id="PF02516"/>
    </source>
</evidence>
<dbReference type="OrthoDB" id="7799186at2"/>
<feature type="transmembrane region" description="Helical" evidence="1">
    <location>
        <begin position="317"/>
        <end position="338"/>
    </location>
</feature>
<feature type="transmembrane region" description="Helical" evidence="1">
    <location>
        <begin position="174"/>
        <end position="204"/>
    </location>
</feature>
<feature type="domain" description="Oligosaccharyl transferase STT3 N-terminal" evidence="2">
    <location>
        <begin position="98"/>
        <end position="187"/>
    </location>
</feature>
<feature type="transmembrane region" description="Helical" evidence="1">
    <location>
        <begin position="122"/>
        <end position="138"/>
    </location>
</feature>
<dbReference type="InterPro" id="IPR048307">
    <property type="entry name" value="STT3_N"/>
</dbReference>
<keyword evidence="4" id="KW-1185">Reference proteome</keyword>
<keyword evidence="1" id="KW-0472">Membrane</keyword>
<evidence type="ECO:0000313" key="3">
    <source>
        <dbReference type="EMBL" id="KPL75900.1"/>
    </source>
</evidence>
<keyword evidence="1" id="KW-0812">Transmembrane</keyword>
<dbReference type="Proteomes" id="UP000050514">
    <property type="component" value="Unassembled WGS sequence"/>
</dbReference>
<dbReference type="EMBL" id="LGHJ01000013">
    <property type="protein sequence ID" value="KPL75900.1"/>
    <property type="molecule type" value="Genomic_DNA"/>
</dbReference>
<proteinExistence type="predicted"/>
<dbReference type="Pfam" id="PF02516">
    <property type="entry name" value="STT3"/>
    <property type="match status" value="1"/>
</dbReference>
<feature type="transmembrane region" description="Helical" evidence="1">
    <location>
        <begin position="144"/>
        <end position="162"/>
    </location>
</feature>
<feature type="transmembrane region" description="Helical" evidence="1">
    <location>
        <begin position="293"/>
        <end position="311"/>
    </location>
</feature>
<evidence type="ECO:0000256" key="1">
    <source>
        <dbReference type="SAM" id="Phobius"/>
    </source>
</evidence>
<sequence length="504" mass="57120">MKRLPDLTALLLALLTLVVVYQVTTRIYEGVPHIEDEVAYSWQASLYTRNQLAIQSPPCPRCFLTPFVVDYNGLRFSKYPPGWPAVLSLGVRLDLRDWVNPLLAALCIWLTYRLVSRLTRPIIGILAALLTLTSPFFLLNAGTLLSHIWSFFLTLAFLMAWLEMTILHPSIPRWMSVLLGGFSLGLLALTRPLTAVGVAFPFLIEGIIRLFKSSPAVRMAMIRTGILAGLLAGLLFVWQYAVTGNFLLNPYTLWWEYDKIGFGPGIGVQEGGHNLYWARLNLKHSLHSGVSDLFGWGRVSWLFLPFGLFALRRQKTAWSTLAIAPSLMLFYMLYWIGAQLYGPRYYFEGLISVTLLTAAGIAWLAGKLTADPPFTVGWWASRLRFGLVAAVSTALLACNLCFYLPARLGGMIHLYGASREQLLPFQSQNATQLTPALIFVHRQNNWREYATLLELSSPYLDTPFVFVFSRSEEENQQVMRAFPGRKIWHYYPDEPYRFYTAPRP</sequence>
<dbReference type="RefSeq" id="WP_061918273.1">
    <property type="nucleotide sequence ID" value="NZ_DF967971.1"/>
</dbReference>
<feature type="transmembrane region" description="Helical" evidence="1">
    <location>
        <begin position="385"/>
        <end position="404"/>
    </location>
</feature>
<organism evidence="3 4">
    <name type="scientific">Bellilinea caldifistulae</name>
    <dbReference type="NCBI Taxonomy" id="360411"/>
    <lineage>
        <taxon>Bacteria</taxon>
        <taxon>Bacillati</taxon>
        <taxon>Chloroflexota</taxon>
        <taxon>Anaerolineae</taxon>
        <taxon>Anaerolineales</taxon>
        <taxon>Anaerolineaceae</taxon>
        <taxon>Bellilinea</taxon>
    </lineage>
</organism>
<feature type="transmembrane region" description="Helical" evidence="1">
    <location>
        <begin position="345"/>
        <end position="365"/>
    </location>
</feature>
<dbReference type="STRING" id="360411.AC812_07975"/>
<reference evidence="3 4" key="1">
    <citation type="submission" date="2015-07" db="EMBL/GenBank/DDBJ databases">
        <title>Draft genome of Bellilinea caldifistulae DSM 17877.</title>
        <authorList>
            <person name="Hemp J."/>
            <person name="Ward L.M."/>
            <person name="Pace L.A."/>
            <person name="Fischer W.W."/>
        </authorList>
    </citation>
    <scope>NUCLEOTIDE SEQUENCE [LARGE SCALE GENOMIC DNA]</scope>
    <source>
        <strain evidence="3 4">GOMI-1</strain>
    </source>
</reference>
<name>A0A0P6X3P5_9CHLR</name>
<dbReference type="AlphaFoldDB" id="A0A0P6X3P5"/>
<keyword evidence="1" id="KW-1133">Transmembrane helix</keyword>
<dbReference type="GO" id="GO:0016020">
    <property type="term" value="C:membrane"/>
    <property type="evidence" value="ECO:0007669"/>
    <property type="project" value="InterPro"/>
</dbReference>
<feature type="transmembrane region" description="Helical" evidence="1">
    <location>
        <begin position="216"/>
        <end position="238"/>
    </location>
</feature>
<comment type="caution">
    <text evidence="3">The sequence shown here is derived from an EMBL/GenBank/DDBJ whole genome shotgun (WGS) entry which is preliminary data.</text>
</comment>
<accession>A0A0P6X3P5</accession>
<protein>
    <recommendedName>
        <fullName evidence="2">Oligosaccharyl transferase STT3 N-terminal domain-containing protein</fullName>
    </recommendedName>
</protein>
<gene>
    <name evidence="3" type="ORF">AC812_07975</name>
</gene>